<organism evidence="2 3">
    <name type="scientific">Candidatus Fimadaptatus faecigallinarum</name>
    <dbReference type="NCBI Taxonomy" id="2840814"/>
    <lineage>
        <taxon>Bacteria</taxon>
        <taxon>Bacillati</taxon>
        <taxon>Bacillota</taxon>
        <taxon>Clostridia</taxon>
        <taxon>Eubacteriales</taxon>
        <taxon>Candidatus Fimadaptatus</taxon>
    </lineage>
</organism>
<dbReference type="EMBL" id="DVNK01000039">
    <property type="protein sequence ID" value="HIU46871.1"/>
    <property type="molecule type" value="Genomic_DNA"/>
</dbReference>
<dbReference type="Proteomes" id="UP000824123">
    <property type="component" value="Unassembled WGS sequence"/>
</dbReference>
<sequence length="105" mass="10993">MSVFDAPGLVGLAMRAGRLTLGQDACLDAIRAGKAQLILIDEGVSPGTLKKFRDASEFHKVRMITLKAGQLAHSVGRPNRRTAVVQDAKLAEGILKGIGVDAGGK</sequence>
<evidence type="ECO:0000259" key="1">
    <source>
        <dbReference type="Pfam" id="PF01248"/>
    </source>
</evidence>
<accession>A0A9D1LRW0</accession>
<comment type="caution">
    <text evidence="2">The sequence shown here is derived from an EMBL/GenBank/DDBJ whole genome shotgun (WGS) entry which is preliminary data.</text>
</comment>
<dbReference type="Pfam" id="PF01248">
    <property type="entry name" value="Ribosomal_L7Ae"/>
    <property type="match status" value="1"/>
</dbReference>
<protein>
    <submittedName>
        <fullName evidence="2">Ribosomal L7Ae/L30e/S12e/Gadd45 family protein</fullName>
    </submittedName>
</protein>
<proteinExistence type="predicted"/>
<name>A0A9D1LRW0_9FIRM</name>
<dbReference type="Gene3D" id="3.30.1330.30">
    <property type="match status" value="1"/>
</dbReference>
<reference evidence="2" key="1">
    <citation type="submission" date="2020-10" db="EMBL/GenBank/DDBJ databases">
        <authorList>
            <person name="Gilroy R."/>
        </authorList>
    </citation>
    <scope>NUCLEOTIDE SEQUENCE</scope>
    <source>
        <strain evidence="2">ChiSxjej2B14-8506</strain>
    </source>
</reference>
<reference evidence="2" key="2">
    <citation type="journal article" date="2021" name="PeerJ">
        <title>Extensive microbial diversity within the chicken gut microbiome revealed by metagenomics and culture.</title>
        <authorList>
            <person name="Gilroy R."/>
            <person name="Ravi A."/>
            <person name="Getino M."/>
            <person name="Pursley I."/>
            <person name="Horton D.L."/>
            <person name="Alikhan N.F."/>
            <person name="Baker D."/>
            <person name="Gharbi K."/>
            <person name="Hall N."/>
            <person name="Watson M."/>
            <person name="Adriaenssens E.M."/>
            <person name="Foster-Nyarko E."/>
            <person name="Jarju S."/>
            <person name="Secka A."/>
            <person name="Antonio M."/>
            <person name="Oren A."/>
            <person name="Chaudhuri R.R."/>
            <person name="La Ragione R."/>
            <person name="Hildebrand F."/>
            <person name="Pallen M.J."/>
        </authorList>
    </citation>
    <scope>NUCLEOTIDE SEQUENCE</scope>
    <source>
        <strain evidence="2">ChiSxjej2B14-8506</strain>
    </source>
</reference>
<feature type="domain" description="Ribosomal protein eL8/eL30/eS12/Gadd45" evidence="1">
    <location>
        <begin position="10"/>
        <end position="85"/>
    </location>
</feature>
<dbReference type="SUPFAM" id="SSF55315">
    <property type="entry name" value="L30e-like"/>
    <property type="match status" value="1"/>
</dbReference>
<dbReference type="InterPro" id="IPR004038">
    <property type="entry name" value="Ribosomal_eL8/eL30/eS12/Gad45"/>
</dbReference>
<gene>
    <name evidence="2" type="ORF">IAC59_06395</name>
</gene>
<evidence type="ECO:0000313" key="2">
    <source>
        <dbReference type="EMBL" id="HIU46871.1"/>
    </source>
</evidence>
<dbReference type="InterPro" id="IPR029064">
    <property type="entry name" value="Ribosomal_eL30-like_sf"/>
</dbReference>
<evidence type="ECO:0000313" key="3">
    <source>
        <dbReference type="Proteomes" id="UP000824123"/>
    </source>
</evidence>
<dbReference type="AlphaFoldDB" id="A0A9D1LRW0"/>